<protein>
    <submittedName>
        <fullName evidence="9">Carbohydrate ABC transporter permease</fullName>
    </submittedName>
</protein>
<comment type="caution">
    <text evidence="9">The sequence shown here is derived from an EMBL/GenBank/DDBJ whole genome shotgun (WGS) entry which is preliminary data.</text>
</comment>
<evidence type="ECO:0000256" key="7">
    <source>
        <dbReference type="RuleBase" id="RU363032"/>
    </source>
</evidence>
<dbReference type="Gene3D" id="1.10.3720.10">
    <property type="entry name" value="MetI-like"/>
    <property type="match status" value="1"/>
</dbReference>
<evidence type="ECO:0000256" key="3">
    <source>
        <dbReference type="ARBA" id="ARBA00022475"/>
    </source>
</evidence>
<evidence type="ECO:0000313" key="9">
    <source>
        <dbReference type="EMBL" id="MFC5531647.1"/>
    </source>
</evidence>
<feature type="transmembrane region" description="Helical" evidence="7">
    <location>
        <begin position="82"/>
        <end position="101"/>
    </location>
</feature>
<feature type="transmembrane region" description="Helical" evidence="7">
    <location>
        <begin position="110"/>
        <end position="130"/>
    </location>
</feature>
<evidence type="ECO:0000256" key="2">
    <source>
        <dbReference type="ARBA" id="ARBA00022448"/>
    </source>
</evidence>
<dbReference type="InterPro" id="IPR035906">
    <property type="entry name" value="MetI-like_sf"/>
</dbReference>
<dbReference type="Proteomes" id="UP001596108">
    <property type="component" value="Unassembled WGS sequence"/>
</dbReference>
<sequence length="298" mass="34118">MQIRRSFGDRLFSIGNITFFVIFTLLCVYPFYYLFIQTISSNDLSSRGLVTWYPKQIHFNNYVEVLKIKGLSHAALVSLERTVLGTIATVLGSAFLGFLFTKRKMWGRRFWYRFIIITMYFNAGIIPWYIIMMNLHMTNNFLAYILPGIVTPFYVILVKTFVESIPESLQESAEIDGAGTMTLFWKIVLPLIKPIAATIAIFAAVGQWNSFVDTLFLMTDKTYYTLQYVLYKYMNESNSLAAIMRSSQGAMNIDLANLQTATSIRTTVAMIVVTPILFVYPFFQRFFVKGIMIGSVKG</sequence>
<keyword evidence="10" id="KW-1185">Reference proteome</keyword>
<evidence type="ECO:0000256" key="4">
    <source>
        <dbReference type="ARBA" id="ARBA00022692"/>
    </source>
</evidence>
<dbReference type="PANTHER" id="PTHR43744:SF9">
    <property type="entry name" value="POLYGALACTURONAN_RHAMNOGALACTURONAN TRANSPORT SYSTEM PERMEASE PROTEIN YTCP"/>
    <property type="match status" value="1"/>
</dbReference>
<organism evidence="9 10">
    <name type="scientific">Cohnella yongneupensis</name>
    <dbReference type="NCBI Taxonomy" id="425006"/>
    <lineage>
        <taxon>Bacteria</taxon>
        <taxon>Bacillati</taxon>
        <taxon>Bacillota</taxon>
        <taxon>Bacilli</taxon>
        <taxon>Bacillales</taxon>
        <taxon>Paenibacillaceae</taxon>
        <taxon>Cohnella</taxon>
    </lineage>
</organism>
<feature type="domain" description="ABC transmembrane type-1" evidence="8">
    <location>
        <begin position="75"/>
        <end position="277"/>
    </location>
</feature>
<dbReference type="EMBL" id="JBHSNC010000056">
    <property type="protein sequence ID" value="MFC5531647.1"/>
    <property type="molecule type" value="Genomic_DNA"/>
</dbReference>
<evidence type="ECO:0000259" key="8">
    <source>
        <dbReference type="PROSITE" id="PS50928"/>
    </source>
</evidence>
<feature type="transmembrane region" description="Helical" evidence="7">
    <location>
        <begin position="12"/>
        <end position="35"/>
    </location>
</feature>
<evidence type="ECO:0000256" key="6">
    <source>
        <dbReference type="ARBA" id="ARBA00023136"/>
    </source>
</evidence>
<dbReference type="SUPFAM" id="SSF161098">
    <property type="entry name" value="MetI-like"/>
    <property type="match status" value="1"/>
</dbReference>
<comment type="similarity">
    <text evidence="7">Belongs to the binding-protein-dependent transport system permease family.</text>
</comment>
<dbReference type="PROSITE" id="PS50928">
    <property type="entry name" value="ABC_TM1"/>
    <property type="match status" value="1"/>
</dbReference>
<comment type="subcellular location">
    <subcellularLocation>
        <location evidence="1 7">Cell membrane</location>
        <topology evidence="1 7">Multi-pass membrane protein</topology>
    </subcellularLocation>
</comment>
<keyword evidence="3" id="KW-1003">Cell membrane</keyword>
<evidence type="ECO:0000256" key="5">
    <source>
        <dbReference type="ARBA" id="ARBA00022989"/>
    </source>
</evidence>
<keyword evidence="2 7" id="KW-0813">Transport</keyword>
<keyword evidence="5 7" id="KW-1133">Transmembrane helix</keyword>
<dbReference type="PANTHER" id="PTHR43744">
    <property type="entry name" value="ABC TRANSPORTER PERMEASE PROTEIN MG189-RELATED-RELATED"/>
    <property type="match status" value="1"/>
</dbReference>
<feature type="transmembrane region" description="Helical" evidence="7">
    <location>
        <begin position="142"/>
        <end position="162"/>
    </location>
</feature>
<proteinExistence type="inferred from homology"/>
<evidence type="ECO:0000256" key="1">
    <source>
        <dbReference type="ARBA" id="ARBA00004651"/>
    </source>
</evidence>
<accession>A0ABW0R705</accession>
<dbReference type="CDD" id="cd06261">
    <property type="entry name" value="TM_PBP2"/>
    <property type="match status" value="1"/>
</dbReference>
<dbReference type="InterPro" id="IPR000515">
    <property type="entry name" value="MetI-like"/>
</dbReference>
<keyword evidence="6 7" id="KW-0472">Membrane</keyword>
<dbReference type="Pfam" id="PF00528">
    <property type="entry name" value="BPD_transp_1"/>
    <property type="match status" value="1"/>
</dbReference>
<feature type="transmembrane region" description="Helical" evidence="7">
    <location>
        <begin position="264"/>
        <end position="283"/>
    </location>
</feature>
<feature type="transmembrane region" description="Helical" evidence="7">
    <location>
        <begin position="183"/>
        <end position="208"/>
    </location>
</feature>
<gene>
    <name evidence="9" type="ORF">ACFPQ4_19710</name>
</gene>
<name>A0ABW0R705_9BACL</name>
<keyword evidence="4 7" id="KW-0812">Transmembrane</keyword>
<evidence type="ECO:0000313" key="10">
    <source>
        <dbReference type="Proteomes" id="UP001596108"/>
    </source>
</evidence>
<dbReference type="RefSeq" id="WP_378113613.1">
    <property type="nucleotide sequence ID" value="NZ_JBHSNC010000056.1"/>
</dbReference>
<reference evidence="10" key="1">
    <citation type="journal article" date="2019" name="Int. J. Syst. Evol. Microbiol.">
        <title>The Global Catalogue of Microorganisms (GCM) 10K type strain sequencing project: providing services to taxonomists for standard genome sequencing and annotation.</title>
        <authorList>
            <consortium name="The Broad Institute Genomics Platform"/>
            <consortium name="The Broad Institute Genome Sequencing Center for Infectious Disease"/>
            <person name="Wu L."/>
            <person name="Ma J."/>
        </authorList>
    </citation>
    <scope>NUCLEOTIDE SEQUENCE [LARGE SCALE GENOMIC DNA]</scope>
    <source>
        <strain evidence="10">CGMCC 1.18578</strain>
    </source>
</reference>